<comment type="caution">
    <text evidence="2">The sequence shown here is derived from an EMBL/GenBank/DDBJ whole genome shotgun (WGS) entry which is preliminary data.</text>
</comment>
<accession>A0AAV4J724</accession>
<evidence type="ECO:0000313" key="3">
    <source>
        <dbReference type="Proteomes" id="UP000762676"/>
    </source>
</evidence>
<name>A0AAV4J724_9GAST</name>
<evidence type="ECO:0000313" key="2">
    <source>
        <dbReference type="EMBL" id="GFS17468.1"/>
    </source>
</evidence>
<keyword evidence="2" id="KW-0436">Ligase</keyword>
<dbReference type="EMBL" id="BMAT01009971">
    <property type="protein sequence ID" value="GFS17468.1"/>
    <property type="molecule type" value="Genomic_DNA"/>
</dbReference>
<sequence>MSASWPEAGEVDLTVLKASQHLLNTISEFKQQRNSFSESPKPGEQALNLKTATSATLWVARPCPDNSSVTPRGKHKHQENGKTQGIQLQDLSVASVLDEIELFTDNSNYIVNSLELTGLDVKTLDGSAGDDVKKVCCPGRPVIQFYSKVCCQLYTMAF</sequence>
<protein>
    <submittedName>
        <fullName evidence="2">Leucine--tRNA ligase, cytoplasmic</fullName>
    </submittedName>
</protein>
<dbReference type="GO" id="GO:0016874">
    <property type="term" value="F:ligase activity"/>
    <property type="evidence" value="ECO:0007669"/>
    <property type="project" value="UniProtKB-KW"/>
</dbReference>
<proteinExistence type="predicted"/>
<keyword evidence="3" id="KW-1185">Reference proteome</keyword>
<reference evidence="2 3" key="1">
    <citation type="journal article" date="2021" name="Elife">
        <title>Chloroplast acquisition without the gene transfer in kleptoplastic sea slugs, Plakobranchus ocellatus.</title>
        <authorList>
            <person name="Maeda T."/>
            <person name="Takahashi S."/>
            <person name="Yoshida T."/>
            <person name="Shimamura S."/>
            <person name="Takaki Y."/>
            <person name="Nagai Y."/>
            <person name="Toyoda A."/>
            <person name="Suzuki Y."/>
            <person name="Arimoto A."/>
            <person name="Ishii H."/>
            <person name="Satoh N."/>
            <person name="Nishiyama T."/>
            <person name="Hasebe M."/>
            <person name="Maruyama T."/>
            <person name="Minagawa J."/>
            <person name="Obokata J."/>
            <person name="Shigenobu S."/>
        </authorList>
    </citation>
    <scope>NUCLEOTIDE SEQUENCE [LARGE SCALE GENOMIC DNA]</scope>
</reference>
<organism evidence="2 3">
    <name type="scientific">Elysia marginata</name>
    <dbReference type="NCBI Taxonomy" id="1093978"/>
    <lineage>
        <taxon>Eukaryota</taxon>
        <taxon>Metazoa</taxon>
        <taxon>Spiralia</taxon>
        <taxon>Lophotrochozoa</taxon>
        <taxon>Mollusca</taxon>
        <taxon>Gastropoda</taxon>
        <taxon>Heterobranchia</taxon>
        <taxon>Euthyneura</taxon>
        <taxon>Panpulmonata</taxon>
        <taxon>Sacoglossa</taxon>
        <taxon>Placobranchoidea</taxon>
        <taxon>Plakobranchidae</taxon>
        <taxon>Elysia</taxon>
    </lineage>
</organism>
<feature type="region of interest" description="Disordered" evidence="1">
    <location>
        <begin position="61"/>
        <end position="84"/>
    </location>
</feature>
<dbReference type="Proteomes" id="UP000762676">
    <property type="component" value="Unassembled WGS sequence"/>
</dbReference>
<gene>
    <name evidence="2" type="ORF">ElyMa_004982600</name>
</gene>
<dbReference type="AlphaFoldDB" id="A0AAV4J724"/>
<evidence type="ECO:0000256" key="1">
    <source>
        <dbReference type="SAM" id="MobiDB-lite"/>
    </source>
</evidence>